<evidence type="ECO:0000313" key="6">
    <source>
        <dbReference type="Proteomes" id="UP000007819"/>
    </source>
</evidence>
<dbReference type="EnsemblMetazoa" id="XM_029485788.1">
    <property type="protein sequence ID" value="XP_029341648.1"/>
    <property type="gene ID" value="LOC115033394"/>
</dbReference>
<protein>
    <recommendedName>
        <fullName evidence="4">Chromo shadow domain-containing protein</fullName>
    </recommendedName>
</protein>
<evidence type="ECO:0000256" key="2">
    <source>
        <dbReference type="ARBA" id="ARBA00023242"/>
    </source>
</evidence>
<dbReference type="InterPro" id="IPR016197">
    <property type="entry name" value="Chromo-like_dom_sf"/>
</dbReference>
<reference evidence="5" key="2">
    <citation type="submission" date="2022-06" db="UniProtKB">
        <authorList>
            <consortium name="EnsemblMetazoa"/>
        </authorList>
    </citation>
    <scope>IDENTIFICATION</scope>
</reference>
<reference evidence="6" key="1">
    <citation type="submission" date="2010-06" db="EMBL/GenBank/DDBJ databases">
        <authorList>
            <person name="Jiang H."/>
            <person name="Abraham K."/>
            <person name="Ali S."/>
            <person name="Alsbrooks S.L."/>
            <person name="Anim B.N."/>
            <person name="Anosike U.S."/>
            <person name="Attaway T."/>
            <person name="Bandaranaike D.P."/>
            <person name="Battles P.K."/>
            <person name="Bell S.N."/>
            <person name="Bell A.V."/>
            <person name="Beltran B."/>
            <person name="Bickham C."/>
            <person name="Bustamante Y."/>
            <person name="Caleb T."/>
            <person name="Canada A."/>
            <person name="Cardenas V."/>
            <person name="Carter K."/>
            <person name="Chacko J."/>
            <person name="Chandrabose M.N."/>
            <person name="Chavez D."/>
            <person name="Chavez A."/>
            <person name="Chen L."/>
            <person name="Chu H.-S."/>
            <person name="Claassen K.J."/>
            <person name="Cockrell R."/>
            <person name="Collins M."/>
            <person name="Cooper J.A."/>
            <person name="Cree A."/>
            <person name="Curry S.M."/>
            <person name="Da Y."/>
            <person name="Dao M.D."/>
            <person name="Das B."/>
            <person name="Davila M.-L."/>
            <person name="Davy-Carroll L."/>
            <person name="Denson S."/>
            <person name="Dinh H."/>
            <person name="Ebong V.E."/>
            <person name="Edwards J.R."/>
            <person name="Egan A."/>
            <person name="El-Daye J."/>
            <person name="Escobedo L."/>
            <person name="Fernandez S."/>
            <person name="Fernando P.R."/>
            <person name="Flagg N."/>
            <person name="Forbes L.D."/>
            <person name="Fowler R.G."/>
            <person name="Fu Q."/>
            <person name="Gabisi R.A."/>
            <person name="Ganer J."/>
            <person name="Garbino Pronczuk A."/>
            <person name="Garcia R.M."/>
            <person name="Garner T."/>
            <person name="Garrett T.E."/>
            <person name="Gonzalez D.A."/>
            <person name="Hamid H."/>
            <person name="Hawkins E.S."/>
            <person name="Hirani K."/>
            <person name="Hogues M.E."/>
            <person name="Hollins B."/>
            <person name="Hsiao C.-H."/>
            <person name="Jabil R."/>
            <person name="James M.L."/>
            <person name="Jhangiani S.N."/>
            <person name="Johnson B."/>
            <person name="Johnson Q."/>
            <person name="Joshi V."/>
            <person name="Kalu J.B."/>
            <person name="Kam C."/>
            <person name="Kashfia A."/>
            <person name="Keebler J."/>
            <person name="Kisamo H."/>
            <person name="Kovar C.L."/>
            <person name="Lago L.A."/>
            <person name="Lai C.-Y."/>
            <person name="Laidlaw J."/>
            <person name="Lara F."/>
            <person name="Le T.-K."/>
            <person name="Lee S.L."/>
            <person name="Legall F.H."/>
            <person name="Lemon S.J."/>
            <person name="Lewis L.R."/>
            <person name="Li B."/>
            <person name="Liu Y."/>
            <person name="Liu Y.-S."/>
            <person name="Lopez J."/>
            <person name="Lozado R.J."/>
            <person name="Lu J."/>
            <person name="Madu R.C."/>
            <person name="Maheshwari M."/>
            <person name="Maheshwari R."/>
            <person name="Malloy K."/>
            <person name="Martinez E."/>
            <person name="Mathew T."/>
            <person name="Mercado I.C."/>
            <person name="Mercado C."/>
            <person name="Meyer B."/>
            <person name="Montgomery K."/>
            <person name="Morgan M.B."/>
            <person name="Munidasa M."/>
            <person name="Nazareth L.V."/>
            <person name="Nelson J."/>
            <person name="Ng B.M."/>
            <person name="Nguyen N.B."/>
            <person name="Nguyen P.Q."/>
            <person name="Nguyen T."/>
            <person name="Obregon M."/>
            <person name="Okwuonu G.O."/>
            <person name="Onwere C.G."/>
            <person name="Orozco G."/>
            <person name="Parra A."/>
            <person name="Patel S."/>
            <person name="Patil S."/>
            <person name="Perez A."/>
            <person name="Perez Y."/>
            <person name="Pham C."/>
            <person name="Primus E.L."/>
            <person name="Pu L.-L."/>
            <person name="Puazo M."/>
            <person name="Qin X."/>
            <person name="Quiroz J.B."/>
            <person name="Reese J."/>
            <person name="Richards S."/>
            <person name="Rives C.M."/>
            <person name="Robberts R."/>
            <person name="Ruiz S.J."/>
            <person name="Ruiz M.J."/>
            <person name="Santibanez J."/>
            <person name="Schneider B.W."/>
            <person name="Sisson I."/>
            <person name="Smith M."/>
            <person name="Sodergren E."/>
            <person name="Song X.-Z."/>
            <person name="Song B.B."/>
            <person name="Summersgill H."/>
            <person name="Thelus R."/>
            <person name="Thornton R.D."/>
            <person name="Trejos Z.Y."/>
            <person name="Usmani K."/>
            <person name="Vattathil S."/>
            <person name="Villasana D."/>
            <person name="Walker D.L."/>
            <person name="Wang S."/>
            <person name="Wang K."/>
            <person name="White C.S."/>
            <person name="Williams A.C."/>
            <person name="Williamson J."/>
            <person name="Wilson K."/>
            <person name="Woghiren I.O."/>
            <person name="Woodworth J.R."/>
            <person name="Worley K.C."/>
            <person name="Wright R.A."/>
            <person name="Wu W."/>
            <person name="Young L."/>
            <person name="Zhang L."/>
            <person name="Zhang J."/>
            <person name="Zhu Y."/>
            <person name="Muzny D.M."/>
            <person name="Weinstock G."/>
            <person name="Gibbs R.A."/>
        </authorList>
    </citation>
    <scope>NUCLEOTIDE SEQUENCE [LARGE SCALE GENOMIC DNA]</scope>
    <source>
        <strain evidence="6">LSR1</strain>
    </source>
</reference>
<keyword evidence="6" id="KW-1185">Reference proteome</keyword>
<dbReference type="GeneID" id="115033394"/>
<feature type="compositionally biased region" description="Polar residues" evidence="3">
    <location>
        <begin position="36"/>
        <end position="51"/>
    </location>
</feature>
<accession>A0A8R2JLM8</accession>
<dbReference type="SUPFAM" id="SSF54160">
    <property type="entry name" value="Chromo domain-like"/>
    <property type="match status" value="1"/>
</dbReference>
<proteinExistence type="predicted"/>
<organism evidence="5 6">
    <name type="scientific">Acyrthosiphon pisum</name>
    <name type="common">Pea aphid</name>
    <dbReference type="NCBI Taxonomy" id="7029"/>
    <lineage>
        <taxon>Eukaryota</taxon>
        <taxon>Metazoa</taxon>
        <taxon>Ecdysozoa</taxon>
        <taxon>Arthropoda</taxon>
        <taxon>Hexapoda</taxon>
        <taxon>Insecta</taxon>
        <taxon>Pterygota</taxon>
        <taxon>Neoptera</taxon>
        <taxon>Paraneoptera</taxon>
        <taxon>Hemiptera</taxon>
        <taxon>Sternorrhyncha</taxon>
        <taxon>Aphidomorpha</taxon>
        <taxon>Aphidoidea</taxon>
        <taxon>Aphididae</taxon>
        <taxon>Macrosiphini</taxon>
        <taxon>Acyrthosiphon</taxon>
    </lineage>
</organism>
<feature type="domain" description="Chromo shadow" evidence="4">
    <location>
        <begin position="146"/>
        <end position="197"/>
    </location>
</feature>
<evidence type="ECO:0000256" key="1">
    <source>
        <dbReference type="ARBA" id="ARBA00004123"/>
    </source>
</evidence>
<name>A0A8R2JLM8_ACYPI</name>
<dbReference type="InterPro" id="IPR008251">
    <property type="entry name" value="Chromo_shadow_dom"/>
</dbReference>
<dbReference type="RefSeq" id="XP_029341648.1">
    <property type="nucleotide sequence ID" value="XM_029485788.1"/>
</dbReference>
<dbReference type="Proteomes" id="UP000007819">
    <property type="component" value="Chromosome X"/>
</dbReference>
<evidence type="ECO:0000313" key="5">
    <source>
        <dbReference type="EnsemblMetazoa" id="XP_029341648.1"/>
    </source>
</evidence>
<sequence length="211" mass="24964">MPSLYRHLPEEQVETVEREEVQTDENRSDDEEESMNSDTSSEASSMLNDPTIQPWVPVVSSSDESDEFWTPPSTRRDDDDDFEEVITTERRYLRPQLARRSRARRPGAMYARRGRYRQPVAEQELYELTPFERGITFNGYARNLQPEAILSHVLRGIPEEIFYLVKWRGMQEPRLIEASVLRAYNIDMVVDYFESNVKRNFFTLFYEVSIF</sequence>
<dbReference type="OrthoDB" id="6625284at2759"/>
<feature type="region of interest" description="Disordered" evidence="3">
    <location>
        <begin position="1"/>
        <end position="83"/>
    </location>
</feature>
<keyword evidence="2" id="KW-0539">Nucleus</keyword>
<dbReference type="KEGG" id="api:115033394"/>
<evidence type="ECO:0000259" key="4">
    <source>
        <dbReference type="Pfam" id="PF01393"/>
    </source>
</evidence>
<dbReference type="GO" id="GO:0005694">
    <property type="term" value="C:chromosome"/>
    <property type="evidence" value="ECO:0007669"/>
    <property type="project" value="UniProtKB-ARBA"/>
</dbReference>
<dbReference type="AlphaFoldDB" id="A0A8R2JLM8"/>
<comment type="subcellular location">
    <subcellularLocation>
        <location evidence="1">Nucleus</location>
    </subcellularLocation>
</comment>
<dbReference type="Pfam" id="PF01393">
    <property type="entry name" value="Chromo_shadow"/>
    <property type="match status" value="1"/>
</dbReference>
<feature type="compositionally biased region" description="Basic and acidic residues" evidence="3">
    <location>
        <begin position="7"/>
        <end position="26"/>
    </location>
</feature>
<evidence type="ECO:0000256" key="3">
    <source>
        <dbReference type="SAM" id="MobiDB-lite"/>
    </source>
</evidence>
<dbReference type="CDD" id="cd00034">
    <property type="entry name" value="CSD"/>
    <property type="match status" value="1"/>
</dbReference>
<dbReference type="Gene3D" id="2.40.50.40">
    <property type="match status" value="1"/>
</dbReference>